<evidence type="ECO:0000313" key="1">
    <source>
        <dbReference type="EMBL" id="SVB99716.1"/>
    </source>
</evidence>
<feature type="non-terminal residue" evidence="1">
    <location>
        <position position="1"/>
    </location>
</feature>
<proteinExistence type="predicted"/>
<name>A0A382IJB3_9ZZZZ</name>
<accession>A0A382IJB3</accession>
<sequence length="24" mass="2687">WQGCTYIGDLRDIYKKVSAAVGDQ</sequence>
<dbReference type="EMBL" id="UINC01067747">
    <property type="protein sequence ID" value="SVB99716.1"/>
    <property type="molecule type" value="Genomic_DNA"/>
</dbReference>
<dbReference type="AlphaFoldDB" id="A0A382IJB3"/>
<organism evidence="1">
    <name type="scientific">marine metagenome</name>
    <dbReference type="NCBI Taxonomy" id="408172"/>
    <lineage>
        <taxon>unclassified sequences</taxon>
        <taxon>metagenomes</taxon>
        <taxon>ecological metagenomes</taxon>
    </lineage>
</organism>
<reference evidence="1" key="1">
    <citation type="submission" date="2018-05" db="EMBL/GenBank/DDBJ databases">
        <authorList>
            <person name="Lanie J.A."/>
            <person name="Ng W.-L."/>
            <person name="Kazmierczak K.M."/>
            <person name="Andrzejewski T.M."/>
            <person name="Davidsen T.M."/>
            <person name="Wayne K.J."/>
            <person name="Tettelin H."/>
            <person name="Glass J.I."/>
            <person name="Rusch D."/>
            <person name="Podicherti R."/>
            <person name="Tsui H.-C.T."/>
            <person name="Winkler M.E."/>
        </authorList>
    </citation>
    <scope>NUCLEOTIDE SEQUENCE</scope>
</reference>
<protein>
    <submittedName>
        <fullName evidence="1">Uncharacterized protein</fullName>
    </submittedName>
</protein>
<gene>
    <name evidence="1" type="ORF">METZ01_LOCUS252570</name>
</gene>